<keyword evidence="4 8" id="KW-0808">Transferase</keyword>
<proteinExistence type="inferred from homology"/>
<gene>
    <name evidence="8" type="ORF">MRX98_07430</name>
</gene>
<evidence type="ECO:0000256" key="1">
    <source>
        <dbReference type="ARBA" id="ARBA00010398"/>
    </source>
</evidence>
<dbReference type="GO" id="GO:0031419">
    <property type="term" value="F:cobalamin binding"/>
    <property type="evidence" value="ECO:0007669"/>
    <property type="project" value="UniProtKB-KW"/>
</dbReference>
<dbReference type="EC" id="2.5.1.15" evidence="8"/>
<evidence type="ECO:0000256" key="4">
    <source>
        <dbReference type="ARBA" id="ARBA00022679"/>
    </source>
</evidence>
<dbReference type="AlphaFoldDB" id="A0AA41UI57"/>
<keyword evidence="3" id="KW-0846">Cobalamin</keyword>
<keyword evidence="6" id="KW-0170">Cobalt</keyword>
<protein>
    <submittedName>
        <fullName evidence="8">Dihydropteroate synthase</fullName>
        <ecNumber evidence="8">2.5.1.15</ecNumber>
    </submittedName>
</protein>
<name>A0AA41UI57_9BACT</name>
<comment type="similarity">
    <text evidence="1">Belongs to the vitamin-B12 dependent methionine synthase family.</text>
</comment>
<evidence type="ECO:0000259" key="7">
    <source>
        <dbReference type="PROSITE" id="PS50972"/>
    </source>
</evidence>
<organism evidence="8 9">
    <name type="scientific">Desulfatitalea alkaliphila</name>
    <dbReference type="NCBI Taxonomy" id="2929485"/>
    <lineage>
        <taxon>Bacteria</taxon>
        <taxon>Pseudomonadati</taxon>
        <taxon>Thermodesulfobacteriota</taxon>
        <taxon>Desulfobacteria</taxon>
        <taxon>Desulfobacterales</taxon>
        <taxon>Desulfosarcinaceae</taxon>
        <taxon>Desulfatitalea</taxon>
    </lineage>
</organism>
<dbReference type="PANTHER" id="PTHR45833:SF1">
    <property type="entry name" value="METHIONINE SYNTHASE"/>
    <property type="match status" value="1"/>
</dbReference>
<dbReference type="GO" id="GO:0032259">
    <property type="term" value="P:methylation"/>
    <property type="evidence" value="ECO:0007669"/>
    <property type="project" value="UniProtKB-KW"/>
</dbReference>
<dbReference type="SUPFAM" id="SSF51717">
    <property type="entry name" value="Dihydropteroate synthetase-like"/>
    <property type="match status" value="1"/>
</dbReference>
<dbReference type="GO" id="GO:0046653">
    <property type="term" value="P:tetrahydrofolate metabolic process"/>
    <property type="evidence" value="ECO:0007669"/>
    <property type="project" value="TreeGrafter"/>
</dbReference>
<dbReference type="PROSITE" id="PS50972">
    <property type="entry name" value="PTERIN_BINDING"/>
    <property type="match status" value="1"/>
</dbReference>
<dbReference type="GO" id="GO:0008705">
    <property type="term" value="F:methionine synthase activity"/>
    <property type="evidence" value="ECO:0007669"/>
    <property type="project" value="TreeGrafter"/>
</dbReference>
<keyword evidence="5" id="KW-0479">Metal-binding</keyword>
<dbReference type="InterPro" id="IPR000489">
    <property type="entry name" value="Pterin-binding_dom"/>
</dbReference>
<keyword evidence="2" id="KW-0489">Methyltransferase</keyword>
<dbReference type="GO" id="GO:0005829">
    <property type="term" value="C:cytosol"/>
    <property type="evidence" value="ECO:0007669"/>
    <property type="project" value="TreeGrafter"/>
</dbReference>
<evidence type="ECO:0000313" key="9">
    <source>
        <dbReference type="Proteomes" id="UP001165427"/>
    </source>
</evidence>
<dbReference type="PANTHER" id="PTHR45833">
    <property type="entry name" value="METHIONINE SYNTHASE"/>
    <property type="match status" value="1"/>
</dbReference>
<keyword evidence="9" id="KW-1185">Reference proteome</keyword>
<dbReference type="GO" id="GO:0004156">
    <property type="term" value="F:dihydropteroate synthase activity"/>
    <property type="evidence" value="ECO:0007669"/>
    <property type="project" value="UniProtKB-EC"/>
</dbReference>
<dbReference type="Pfam" id="PF00809">
    <property type="entry name" value="Pterin_bind"/>
    <property type="match status" value="1"/>
</dbReference>
<feature type="domain" description="Pterin-binding" evidence="7">
    <location>
        <begin position="1"/>
        <end position="247"/>
    </location>
</feature>
<evidence type="ECO:0000256" key="3">
    <source>
        <dbReference type="ARBA" id="ARBA00022628"/>
    </source>
</evidence>
<evidence type="ECO:0000313" key="8">
    <source>
        <dbReference type="EMBL" id="MCJ8500400.1"/>
    </source>
</evidence>
<dbReference type="NCBIfam" id="NF005719">
    <property type="entry name" value="PRK07535.1"/>
    <property type="match status" value="1"/>
</dbReference>
<dbReference type="GO" id="GO:0046872">
    <property type="term" value="F:metal ion binding"/>
    <property type="evidence" value="ECO:0007669"/>
    <property type="project" value="UniProtKB-KW"/>
</dbReference>
<dbReference type="Proteomes" id="UP001165427">
    <property type="component" value="Unassembled WGS sequence"/>
</dbReference>
<accession>A0AA41UI57</accession>
<dbReference type="InterPro" id="IPR050554">
    <property type="entry name" value="Met_Synthase/Corrinoid"/>
</dbReference>
<evidence type="ECO:0000256" key="5">
    <source>
        <dbReference type="ARBA" id="ARBA00022723"/>
    </source>
</evidence>
<dbReference type="InterPro" id="IPR011005">
    <property type="entry name" value="Dihydropteroate_synth-like_sf"/>
</dbReference>
<evidence type="ECO:0000256" key="6">
    <source>
        <dbReference type="ARBA" id="ARBA00023285"/>
    </source>
</evidence>
<reference evidence="8" key="1">
    <citation type="submission" date="2022-04" db="EMBL/GenBank/DDBJ databases">
        <title>Desulfatitalea alkaliphila sp. nov., a novel anaerobic sulfate-reducing bacterium isolated from terrestrial mud volcano, Taman Peninsula, Russia.</title>
        <authorList>
            <person name="Khomyakova M.A."/>
            <person name="Merkel A.Y."/>
            <person name="Slobodkin A.I."/>
        </authorList>
    </citation>
    <scope>NUCLEOTIDE SEQUENCE</scope>
    <source>
        <strain evidence="8">M08but</strain>
    </source>
</reference>
<dbReference type="RefSeq" id="WP_246904668.1">
    <property type="nucleotide sequence ID" value="NZ_JALJRB010000006.1"/>
</dbReference>
<evidence type="ECO:0000256" key="2">
    <source>
        <dbReference type="ARBA" id="ARBA00022603"/>
    </source>
</evidence>
<sequence length="264" mass="28324">MIVVGELINTSRRSIAEAVRSGDRERIQAVARAQAEAGAAFIDVNAGTFVEKETDYLLWLVETVQAVTRQPLCLDSPNPAALDKAMAVHQGVPMINSISLEPERYEAMLPLVLDRPCKVVALCMGQTAMPTTAAERMAAADELIGRLTAAGKPVGDIFVDPLIQPVSVDTQMGRAALEAIAGIKGNHPSVNTICGLSNISFGLPERKRINRSFLALAMHAGLDAAILDPTDPQLRASRLTTAMVLGEDPYCEAFIEAYEQGWLA</sequence>
<dbReference type="GO" id="GO:0050667">
    <property type="term" value="P:homocysteine metabolic process"/>
    <property type="evidence" value="ECO:0007669"/>
    <property type="project" value="TreeGrafter"/>
</dbReference>
<dbReference type="EMBL" id="JALJRB010000006">
    <property type="protein sequence ID" value="MCJ8500400.1"/>
    <property type="molecule type" value="Genomic_DNA"/>
</dbReference>
<comment type="caution">
    <text evidence="8">The sequence shown here is derived from an EMBL/GenBank/DDBJ whole genome shotgun (WGS) entry which is preliminary data.</text>
</comment>
<dbReference type="Gene3D" id="3.20.20.20">
    <property type="entry name" value="Dihydropteroate synthase-like"/>
    <property type="match status" value="1"/>
</dbReference>